<dbReference type="STRING" id="644223.C4R4X9"/>
<evidence type="ECO:0000313" key="13">
    <source>
        <dbReference type="EMBL" id="CAY70615.1"/>
    </source>
</evidence>
<evidence type="ECO:0000256" key="5">
    <source>
        <dbReference type="ARBA" id="ARBA00013194"/>
    </source>
</evidence>
<dbReference type="OMA" id="EMEQNCN"/>
<dbReference type="RefSeq" id="XP_002492794.1">
    <property type="nucleotide sequence ID" value="XM_002492749.1"/>
</dbReference>
<keyword evidence="6" id="KW-0963">Cytoplasm</keyword>
<dbReference type="PANTHER" id="PTHR11071">
    <property type="entry name" value="PEPTIDYL-PROLYL CIS-TRANS ISOMERASE"/>
    <property type="match status" value="1"/>
</dbReference>
<dbReference type="Gene3D" id="1.25.40.10">
    <property type="entry name" value="Tetratricopeptide repeat domain"/>
    <property type="match status" value="1"/>
</dbReference>
<evidence type="ECO:0000256" key="11">
    <source>
        <dbReference type="PROSITE-ProRule" id="PRU00339"/>
    </source>
</evidence>
<organism evidence="13 14">
    <name type="scientific">Komagataella phaffii (strain GS115 / ATCC 20864)</name>
    <name type="common">Yeast</name>
    <name type="synonym">Pichia pastoris</name>
    <dbReference type="NCBI Taxonomy" id="644223"/>
    <lineage>
        <taxon>Eukaryota</taxon>
        <taxon>Fungi</taxon>
        <taxon>Dikarya</taxon>
        <taxon>Ascomycota</taxon>
        <taxon>Saccharomycotina</taxon>
        <taxon>Pichiomycetes</taxon>
        <taxon>Pichiales</taxon>
        <taxon>Pichiaceae</taxon>
        <taxon>Komagataella</taxon>
    </lineage>
</organism>
<dbReference type="InterPro" id="IPR020892">
    <property type="entry name" value="Cyclophilin-type_PPIase_CS"/>
</dbReference>
<dbReference type="PROSITE" id="PS00170">
    <property type="entry name" value="CSA_PPIASE_1"/>
    <property type="match status" value="1"/>
</dbReference>
<dbReference type="GO" id="GO:0016018">
    <property type="term" value="F:cyclosporin A binding"/>
    <property type="evidence" value="ECO:0007669"/>
    <property type="project" value="TreeGrafter"/>
</dbReference>
<dbReference type="InterPro" id="IPR019734">
    <property type="entry name" value="TPR_rpt"/>
</dbReference>
<keyword evidence="7" id="KW-0677">Repeat</keyword>
<gene>
    <name evidence="13" type="ordered locus">PAS_chr3_0567</name>
</gene>
<dbReference type="GO" id="GO:0051082">
    <property type="term" value="F:unfolded protein binding"/>
    <property type="evidence" value="ECO:0007669"/>
    <property type="project" value="EnsemblFungi"/>
</dbReference>
<evidence type="ECO:0000256" key="10">
    <source>
        <dbReference type="ARBA" id="ARBA00023235"/>
    </source>
</evidence>
<dbReference type="CDD" id="cd01926">
    <property type="entry name" value="cyclophilin_ABH_like"/>
    <property type="match status" value="1"/>
</dbReference>
<comment type="catalytic activity">
    <reaction evidence="1">
        <text>[protein]-peptidylproline (omega=180) = [protein]-peptidylproline (omega=0)</text>
        <dbReference type="Rhea" id="RHEA:16237"/>
        <dbReference type="Rhea" id="RHEA-COMP:10747"/>
        <dbReference type="Rhea" id="RHEA-COMP:10748"/>
        <dbReference type="ChEBI" id="CHEBI:83833"/>
        <dbReference type="ChEBI" id="CHEBI:83834"/>
        <dbReference type="EC" id="5.2.1.8"/>
    </reaction>
</comment>
<reference evidence="13 14" key="1">
    <citation type="journal article" date="2009" name="Nat. Biotechnol.">
        <title>Genome sequence of the recombinant protein production host Pichia pastoris.</title>
        <authorList>
            <person name="De Schutter K."/>
            <person name="Lin Y.C."/>
            <person name="Tiels P."/>
            <person name="Van Hecke A."/>
            <person name="Glinka S."/>
            <person name="Weber-Lehmann J."/>
            <person name="Rouze P."/>
            <person name="Van de Peer Y."/>
            <person name="Callewaert N."/>
        </authorList>
    </citation>
    <scope>NUCLEOTIDE SEQUENCE [LARGE SCALE GENOMIC DNA]</scope>
    <source>
        <strain evidence="14">GS115 / ATCC 20864</strain>
    </source>
</reference>
<evidence type="ECO:0000256" key="2">
    <source>
        <dbReference type="ARBA" id="ARBA00002388"/>
    </source>
</evidence>
<dbReference type="Pfam" id="PF00160">
    <property type="entry name" value="Pro_isomerase"/>
    <property type="match status" value="1"/>
</dbReference>
<dbReference type="GO" id="GO:0042026">
    <property type="term" value="P:protein refolding"/>
    <property type="evidence" value="ECO:0007669"/>
    <property type="project" value="EnsemblFungi"/>
</dbReference>
<dbReference type="InterPro" id="IPR029000">
    <property type="entry name" value="Cyclophilin-like_dom_sf"/>
</dbReference>
<dbReference type="FunFam" id="1.25.40.10:FF:000029">
    <property type="entry name" value="peptidyl-prolyl cis-trans isomerase D"/>
    <property type="match status" value="1"/>
</dbReference>
<dbReference type="PANTHER" id="PTHR11071:SF561">
    <property type="entry name" value="PEPTIDYL-PROLYL CIS-TRANS ISOMERASE D-RELATED"/>
    <property type="match status" value="1"/>
</dbReference>
<evidence type="ECO:0000256" key="4">
    <source>
        <dbReference type="ARBA" id="ARBA00010898"/>
    </source>
</evidence>
<evidence type="ECO:0000313" key="14">
    <source>
        <dbReference type="Proteomes" id="UP000000314"/>
    </source>
</evidence>
<dbReference type="SMR" id="C4R4X9"/>
<evidence type="ECO:0000256" key="9">
    <source>
        <dbReference type="ARBA" id="ARBA00023110"/>
    </source>
</evidence>
<evidence type="ECO:0000256" key="3">
    <source>
        <dbReference type="ARBA" id="ARBA00004496"/>
    </source>
</evidence>
<dbReference type="PROSITE" id="PS50072">
    <property type="entry name" value="CSA_PPIASE_2"/>
    <property type="match status" value="1"/>
</dbReference>
<evidence type="ECO:0000256" key="8">
    <source>
        <dbReference type="ARBA" id="ARBA00022803"/>
    </source>
</evidence>
<keyword evidence="9" id="KW-0697">Rotamase</keyword>
<keyword evidence="10 13" id="KW-0413">Isomerase</keyword>
<dbReference type="PRINTS" id="PR00153">
    <property type="entry name" value="CSAPPISMRASE"/>
</dbReference>
<dbReference type="EMBL" id="FN392321">
    <property type="protein sequence ID" value="CAY70615.1"/>
    <property type="molecule type" value="Genomic_DNA"/>
</dbReference>
<dbReference type="OrthoDB" id="193499at2759"/>
<feature type="domain" description="PPIase cyclophilin-type" evidence="12">
    <location>
        <begin position="8"/>
        <end position="170"/>
    </location>
</feature>
<name>C4R4X9_KOMPG</name>
<dbReference type="FunCoup" id="C4R4X9">
    <property type="interactions" value="1114"/>
</dbReference>
<dbReference type="InterPro" id="IPR002130">
    <property type="entry name" value="Cyclophilin-type_PPIase_dom"/>
</dbReference>
<dbReference type="Pfam" id="PF00515">
    <property type="entry name" value="TPR_1"/>
    <property type="match status" value="1"/>
</dbReference>
<dbReference type="GO" id="GO:0005737">
    <property type="term" value="C:cytoplasm"/>
    <property type="evidence" value="ECO:0007669"/>
    <property type="project" value="UniProtKB-SubCell"/>
</dbReference>
<comment type="similarity">
    <text evidence="4">Belongs to the cyclophilin-type PPIase family. PPIase D subfamily.</text>
</comment>
<feature type="repeat" description="TPR" evidence="11">
    <location>
        <begin position="298"/>
        <end position="331"/>
    </location>
</feature>
<keyword evidence="14" id="KW-1185">Reference proteome</keyword>
<dbReference type="PROSITE" id="PS50005">
    <property type="entry name" value="TPR"/>
    <property type="match status" value="1"/>
</dbReference>
<accession>C4R4X9</accession>
<dbReference type="InterPro" id="IPR011990">
    <property type="entry name" value="TPR-like_helical_dom_sf"/>
</dbReference>
<dbReference type="SUPFAM" id="SSF50891">
    <property type="entry name" value="Cyclophilin-like"/>
    <property type="match status" value="1"/>
</dbReference>
<dbReference type="Gene3D" id="2.40.100.10">
    <property type="entry name" value="Cyclophilin-like"/>
    <property type="match status" value="1"/>
</dbReference>
<comment type="subcellular location">
    <subcellularLocation>
        <location evidence="3">Cytoplasm</location>
    </subcellularLocation>
</comment>
<evidence type="ECO:0000256" key="1">
    <source>
        <dbReference type="ARBA" id="ARBA00000971"/>
    </source>
</evidence>
<dbReference type="HOGENOM" id="CLU_012062_37_0_1"/>
<comment type="function">
    <text evidence="2">PPIases accelerate the folding of proteins. It catalyzes the cis-trans isomerization of proline imidic peptide bonds in oligopeptides.</text>
</comment>
<dbReference type="FunFam" id="2.40.100.10:FF:000009">
    <property type="entry name" value="Peptidyl-prolyl cis-trans isomerase D"/>
    <property type="match status" value="1"/>
</dbReference>
<proteinExistence type="inferred from homology"/>
<dbReference type="SUPFAM" id="SSF48452">
    <property type="entry name" value="TPR-like"/>
    <property type="match status" value="1"/>
</dbReference>
<sequence length="361" mass="40078">MTPRSHIFFDISINNQPAGRIIFELFNDIVPKTAENFRALSTGEKGIGKSGKPLHYKGSTFHRIIKDFMVQGGDFTNGNGTGGESIYGEKFEDENFQLTHDKPFLLSMANAGPGTNGSQFFITTVPTPHLDNKHVVFGKVIAGKATVRKIERNSEGEAPIEPVVIEDCGELPEDADLTISDETGDKYEEVLKDNENIDIDDFEQVYQAITEIKELGTKYFKNGDTKIAFEKYQKAANYLLEYIPSDLSEEQSSKLELLKTSVFSNVALAGLKVSKFKDTIKYATLVIEDESADAKAKSKGYYRRGSAYSSLKDEDSAISDFQKALELSPGDPAISQSLQRTTKARKDRLAKEKAALSKFFE</sequence>
<keyword evidence="8 11" id="KW-0802">TPR repeat</keyword>
<dbReference type="KEGG" id="ppa:PAS_chr3_0567"/>
<dbReference type="InParanoid" id="C4R4X9"/>
<dbReference type="GO" id="GO:0003755">
    <property type="term" value="F:peptidyl-prolyl cis-trans isomerase activity"/>
    <property type="evidence" value="ECO:0007669"/>
    <property type="project" value="UniProtKB-KW"/>
</dbReference>
<evidence type="ECO:0000256" key="7">
    <source>
        <dbReference type="ARBA" id="ARBA00022737"/>
    </source>
</evidence>
<dbReference type="EC" id="5.2.1.8" evidence="5"/>
<dbReference type="eggNOG" id="KOG0546">
    <property type="taxonomic scope" value="Eukaryota"/>
</dbReference>
<dbReference type="PROSITE" id="PS50293">
    <property type="entry name" value="TPR_REGION"/>
    <property type="match status" value="1"/>
</dbReference>
<dbReference type="AlphaFoldDB" id="C4R4X9"/>
<dbReference type="Proteomes" id="UP000000314">
    <property type="component" value="Chromosome 3"/>
</dbReference>
<evidence type="ECO:0000259" key="12">
    <source>
        <dbReference type="PROSITE" id="PS50072"/>
    </source>
</evidence>
<dbReference type="GO" id="GO:0043022">
    <property type="term" value="F:ribosome binding"/>
    <property type="evidence" value="ECO:0007669"/>
    <property type="project" value="EnsemblFungi"/>
</dbReference>
<dbReference type="GeneID" id="8199931"/>
<evidence type="ECO:0000256" key="6">
    <source>
        <dbReference type="ARBA" id="ARBA00022490"/>
    </source>
</evidence>
<protein>
    <recommendedName>
        <fullName evidence="5">peptidylprolyl isomerase</fullName>
        <ecNumber evidence="5">5.2.1.8</ecNumber>
    </recommendedName>
</protein>
<dbReference type="SMART" id="SM00028">
    <property type="entry name" value="TPR"/>
    <property type="match status" value="2"/>
</dbReference>